<keyword evidence="2 5" id="KW-0479">Metal-binding</keyword>
<dbReference type="InterPro" id="IPR002328">
    <property type="entry name" value="ADH_Zn_CS"/>
</dbReference>
<protein>
    <submittedName>
        <fullName evidence="7">GroES-like protein</fullName>
    </submittedName>
</protein>
<evidence type="ECO:0000259" key="6">
    <source>
        <dbReference type="SMART" id="SM00829"/>
    </source>
</evidence>
<dbReference type="SUPFAM" id="SSF51735">
    <property type="entry name" value="NAD(P)-binding Rossmann-fold domains"/>
    <property type="match status" value="1"/>
</dbReference>
<name>A0A6G1GI96_9PEZI</name>
<dbReference type="InterPro" id="IPR020843">
    <property type="entry name" value="ER"/>
</dbReference>
<accession>A0A6G1GI96</accession>
<dbReference type="PANTHER" id="PTHR42683">
    <property type="entry name" value="ALDEHYDE REDUCTASE"/>
    <property type="match status" value="1"/>
</dbReference>
<dbReference type="OrthoDB" id="1879366at2759"/>
<evidence type="ECO:0000256" key="4">
    <source>
        <dbReference type="ARBA" id="ARBA00023002"/>
    </source>
</evidence>
<evidence type="ECO:0000313" key="8">
    <source>
        <dbReference type="Proteomes" id="UP000800041"/>
    </source>
</evidence>
<dbReference type="AlphaFoldDB" id="A0A6G1GI96"/>
<dbReference type="PROSITE" id="PS00059">
    <property type="entry name" value="ADH_ZINC"/>
    <property type="match status" value="1"/>
</dbReference>
<dbReference type="SMART" id="SM00829">
    <property type="entry name" value="PKS_ER"/>
    <property type="match status" value="1"/>
</dbReference>
<keyword evidence="8" id="KW-1185">Reference proteome</keyword>
<comment type="cofactor">
    <cofactor evidence="1 5">
        <name>Zn(2+)</name>
        <dbReference type="ChEBI" id="CHEBI:29105"/>
    </cofactor>
</comment>
<dbReference type="InterPro" id="IPR013149">
    <property type="entry name" value="ADH-like_C"/>
</dbReference>
<reference evidence="7" key="1">
    <citation type="journal article" date="2020" name="Stud. Mycol.">
        <title>101 Dothideomycetes genomes: a test case for predicting lifestyles and emergence of pathogens.</title>
        <authorList>
            <person name="Haridas S."/>
            <person name="Albert R."/>
            <person name="Binder M."/>
            <person name="Bloem J."/>
            <person name="Labutti K."/>
            <person name="Salamov A."/>
            <person name="Andreopoulos B."/>
            <person name="Baker S."/>
            <person name="Barry K."/>
            <person name="Bills G."/>
            <person name="Bluhm B."/>
            <person name="Cannon C."/>
            <person name="Castanera R."/>
            <person name="Culley D."/>
            <person name="Daum C."/>
            <person name="Ezra D."/>
            <person name="Gonzalez J."/>
            <person name="Henrissat B."/>
            <person name="Kuo A."/>
            <person name="Liang C."/>
            <person name="Lipzen A."/>
            <person name="Lutzoni F."/>
            <person name="Magnuson J."/>
            <person name="Mondo S."/>
            <person name="Nolan M."/>
            <person name="Ohm R."/>
            <person name="Pangilinan J."/>
            <person name="Park H.-J."/>
            <person name="Ramirez L."/>
            <person name="Alfaro M."/>
            <person name="Sun H."/>
            <person name="Tritt A."/>
            <person name="Yoshinaga Y."/>
            <person name="Zwiers L.-H."/>
            <person name="Turgeon B."/>
            <person name="Goodwin S."/>
            <person name="Spatafora J."/>
            <person name="Crous P."/>
            <person name="Grigoriev I."/>
        </authorList>
    </citation>
    <scope>NUCLEOTIDE SEQUENCE</scope>
    <source>
        <strain evidence="7">CBS 113979</strain>
    </source>
</reference>
<dbReference type="CDD" id="cd05283">
    <property type="entry name" value="CAD1"/>
    <property type="match status" value="1"/>
</dbReference>
<evidence type="ECO:0000256" key="5">
    <source>
        <dbReference type="RuleBase" id="RU361277"/>
    </source>
</evidence>
<dbReference type="InterPro" id="IPR047109">
    <property type="entry name" value="CAD-like"/>
</dbReference>
<feature type="domain" description="Enoyl reductase (ER)" evidence="6">
    <location>
        <begin position="16"/>
        <end position="337"/>
    </location>
</feature>
<dbReference type="Pfam" id="PF08240">
    <property type="entry name" value="ADH_N"/>
    <property type="match status" value="1"/>
</dbReference>
<dbReference type="Proteomes" id="UP000800041">
    <property type="component" value="Unassembled WGS sequence"/>
</dbReference>
<evidence type="ECO:0000313" key="7">
    <source>
        <dbReference type="EMBL" id="KAF1980675.1"/>
    </source>
</evidence>
<evidence type="ECO:0000256" key="1">
    <source>
        <dbReference type="ARBA" id="ARBA00001947"/>
    </source>
</evidence>
<dbReference type="InterPro" id="IPR013154">
    <property type="entry name" value="ADH-like_N"/>
</dbReference>
<dbReference type="PROSITE" id="PS00065">
    <property type="entry name" value="D_2_HYDROXYACID_DH_1"/>
    <property type="match status" value="1"/>
</dbReference>
<dbReference type="InterPro" id="IPR011032">
    <property type="entry name" value="GroES-like_sf"/>
</dbReference>
<keyword evidence="3 5" id="KW-0862">Zinc</keyword>
<dbReference type="InterPro" id="IPR029752">
    <property type="entry name" value="D-isomer_DH_CS1"/>
</dbReference>
<dbReference type="Gene3D" id="3.40.50.720">
    <property type="entry name" value="NAD(P)-binding Rossmann-like Domain"/>
    <property type="match status" value="1"/>
</dbReference>
<dbReference type="GO" id="GO:0016616">
    <property type="term" value="F:oxidoreductase activity, acting on the CH-OH group of donors, NAD or NADP as acceptor"/>
    <property type="evidence" value="ECO:0007669"/>
    <property type="project" value="InterPro"/>
</dbReference>
<keyword evidence="4" id="KW-0560">Oxidoreductase</keyword>
<organism evidence="7 8">
    <name type="scientific">Aulographum hederae CBS 113979</name>
    <dbReference type="NCBI Taxonomy" id="1176131"/>
    <lineage>
        <taxon>Eukaryota</taxon>
        <taxon>Fungi</taxon>
        <taxon>Dikarya</taxon>
        <taxon>Ascomycota</taxon>
        <taxon>Pezizomycotina</taxon>
        <taxon>Dothideomycetes</taxon>
        <taxon>Pleosporomycetidae</taxon>
        <taxon>Aulographales</taxon>
        <taxon>Aulographaceae</taxon>
    </lineage>
</organism>
<dbReference type="SUPFAM" id="SSF50129">
    <property type="entry name" value="GroES-like"/>
    <property type="match status" value="1"/>
</dbReference>
<dbReference type="GO" id="GO:0008270">
    <property type="term" value="F:zinc ion binding"/>
    <property type="evidence" value="ECO:0007669"/>
    <property type="project" value="InterPro"/>
</dbReference>
<dbReference type="FunFam" id="3.40.50.720:FF:000022">
    <property type="entry name" value="Cinnamyl alcohol dehydrogenase"/>
    <property type="match status" value="1"/>
</dbReference>
<dbReference type="EMBL" id="ML977229">
    <property type="protein sequence ID" value="KAF1980675.1"/>
    <property type="molecule type" value="Genomic_DNA"/>
</dbReference>
<dbReference type="Gene3D" id="3.90.180.10">
    <property type="entry name" value="Medium-chain alcohol dehydrogenases, catalytic domain"/>
    <property type="match status" value="1"/>
</dbReference>
<proteinExistence type="inferred from homology"/>
<dbReference type="Pfam" id="PF00107">
    <property type="entry name" value="ADH_zinc_N"/>
    <property type="match status" value="1"/>
</dbReference>
<evidence type="ECO:0000256" key="2">
    <source>
        <dbReference type="ARBA" id="ARBA00022723"/>
    </source>
</evidence>
<comment type="similarity">
    <text evidence="5">Belongs to the zinc-containing alcohol dehydrogenase family.</text>
</comment>
<dbReference type="InterPro" id="IPR036291">
    <property type="entry name" value="NAD(P)-bd_dom_sf"/>
</dbReference>
<gene>
    <name evidence="7" type="ORF">K402DRAFT_409006</name>
</gene>
<evidence type="ECO:0000256" key="3">
    <source>
        <dbReference type="ARBA" id="ARBA00022833"/>
    </source>
</evidence>
<sequence>MASGQSFNVYRSVDSGSTFIKTPATLPELGAKDVLLKITHSGVCATDLGYAGMGFQLALGHEGVGEVVAVGSGVTDLKIGDRAGGGFHRHSCGHCKYCLTGQDIWCYERVLFGEGGDEFNMSNGTFGDYYLGKETYLYKIPDALSSADAAPLQCAGATVYSALVDVIKPSMRVGVMGIGGLGHLAIQYAAKMGAEVVVFSTSMDKEKEAKDFGAKEFYLSSEVEKMPQPVDILVITSSRLPNWEKFATKEVFSRNGVIIPLAANAGEFSLPGLPQLFNGMNVKASLVASRQVHRDMLEFSARHGIKPVIEQFPLTEEGVNEAATKLKANKMRYRAVLVAQ</sequence>